<evidence type="ECO:0000256" key="1">
    <source>
        <dbReference type="SAM" id="Coils"/>
    </source>
</evidence>
<organism evidence="3 4">
    <name type="scientific">Rhizopus oryzae</name>
    <name type="common">Mucormycosis agent</name>
    <name type="synonym">Rhizopus arrhizus var. delemar</name>
    <dbReference type="NCBI Taxonomy" id="64495"/>
    <lineage>
        <taxon>Eukaryota</taxon>
        <taxon>Fungi</taxon>
        <taxon>Fungi incertae sedis</taxon>
        <taxon>Mucoromycota</taxon>
        <taxon>Mucoromycotina</taxon>
        <taxon>Mucoromycetes</taxon>
        <taxon>Mucorales</taxon>
        <taxon>Mucorineae</taxon>
        <taxon>Rhizopodaceae</taxon>
        <taxon>Rhizopus</taxon>
    </lineage>
</organism>
<gene>
    <name evidence="3" type="ORF">G6F51_012434</name>
</gene>
<dbReference type="InterPro" id="IPR029006">
    <property type="entry name" value="ADF-H/Gelsolin-like_dom_sf"/>
</dbReference>
<dbReference type="SMART" id="SM00262">
    <property type="entry name" value="GEL"/>
    <property type="match status" value="3"/>
</dbReference>
<dbReference type="AlphaFoldDB" id="A0A9P7C3L2"/>
<feature type="domain" description="Gelsolin-like" evidence="2">
    <location>
        <begin position="52"/>
        <end position="115"/>
    </location>
</feature>
<feature type="coiled-coil region" evidence="1">
    <location>
        <begin position="234"/>
        <end position="265"/>
    </location>
</feature>
<evidence type="ECO:0000259" key="2">
    <source>
        <dbReference type="Pfam" id="PF00626"/>
    </source>
</evidence>
<evidence type="ECO:0000313" key="4">
    <source>
        <dbReference type="Proteomes" id="UP000717996"/>
    </source>
</evidence>
<reference evidence="3" key="1">
    <citation type="journal article" date="2020" name="Microb. Genom.">
        <title>Genetic diversity of clinical and environmental Mucorales isolates obtained from an investigation of mucormycosis cases among solid organ transplant recipients.</title>
        <authorList>
            <person name="Nguyen M.H."/>
            <person name="Kaul D."/>
            <person name="Muto C."/>
            <person name="Cheng S.J."/>
            <person name="Richter R.A."/>
            <person name="Bruno V.M."/>
            <person name="Liu G."/>
            <person name="Beyhan S."/>
            <person name="Sundermann A.J."/>
            <person name="Mounaud S."/>
            <person name="Pasculle A.W."/>
            <person name="Nierman W.C."/>
            <person name="Driscoll E."/>
            <person name="Cumbie R."/>
            <person name="Clancy C.J."/>
            <person name="Dupont C.L."/>
        </authorList>
    </citation>
    <scope>NUCLEOTIDE SEQUENCE</scope>
    <source>
        <strain evidence="3">GL16</strain>
    </source>
</reference>
<dbReference type="PANTHER" id="PTHR11977:SF130">
    <property type="entry name" value="SEVERIN"/>
    <property type="match status" value="1"/>
</dbReference>
<dbReference type="Pfam" id="PF00626">
    <property type="entry name" value="Gelsolin"/>
    <property type="match status" value="3"/>
</dbReference>
<dbReference type="InterPro" id="IPR007122">
    <property type="entry name" value="Villin/Gelsolin"/>
</dbReference>
<dbReference type="GO" id="GO:0051015">
    <property type="term" value="F:actin filament binding"/>
    <property type="evidence" value="ECO:0007669"/>
    <property type="project" value="InterPro"/>
</dbReference>
<evidence type="ECO:0000313" key="3">
    <source>
        <dbReference type="EMBL" id="KAG1533793.1"/>
    </source>
</evidence>
<name>A0A9P7C3L2_RHIOR</name>
<dbReference type="GO" id="GO:0005737">
    <property type="term" value="C:cytoplasm"/>
    <property type="evidence" value="ECO:0007669"/>
    <property type="project" value="TreeGrafter"/>
</dbReference>
<dbReference type="Proteomes" id="UP000717996">
    <property type="component" value="Unassembled WGS sequence"/>
</dbReference>
<sequence>MIVLDDTNLANFGSELEREHRKEEGALETAWNYEGSPIGHETGLWIWRVQNFKLIAVPRNQYGKFYQGDSYVVLSSVKKENSDGLIHHIHFWLGLETTQDEAGTAAYKTVELDDCNYFKQLTYLQGGFASGFNHVEEEQEPPTRLLRVQRPKRLEGSRRQNAVVISECPLSYTSLRSGAVYVLDTGSVIYQWQGNKASGIERAKAAEFIAQLISERDGRAEQDSGDHQREFFEALGSEGEVEEGEEEEEEEEEEFEKRLLRLSSSGLFGMKLKMELIGTEKIRKEMFESDHVFIFDVGHQVYTWIGKHASRKERKHGLRYAQDYVKSTGRSSFTPICQIIEGGEDELFEANLEGWQGW</sequence>
<dbReference type="PANTHER" id="PTHR11977">
    <property type="entry name" value="VILLIN"/>
    <property type="match status" value="1"/>
</dbReference>
<proteinExistence type="predicted"/>
<dbReference type="GO" id="GO:0008154">
    <property type="term" value="P:actin polymerization or depolymerization"/>
    <property type="evidence" value="ECO:0007669"/>
    <property type="project" value="TreeGrafter"/>
</dbReference>
<accession>A0A9P7C3L2</accession>
<dbReference type="SUPFAM" id="SSF55753">
    <property type="entry name" value="Actin depolymerizing proteins"/>
    <property type="match status" value="3"/>
</dbReference>
<dbReference type="EMBL" id="JAANIT010003627">
    <property type="protein sequence ID" value="KAG1533793.1"/>
    <property type="molecule type" value="Genomic_DNA"/>
</dbReference>
<feature type="domain" description="Gelsolin-like" evidence="2">
    <location>
        <begin position="168"/>
        <end position="226"/>
    </location>
</feature>
<dbReference type="PRINTS" id="PR00597">
    <property type="entry name" value="GELSOLIN"/>
</dbReference>
<feature type="domain" description="Gelsolin-like" evidence="2">
    <location>
        <begin position="284"/>
        <end position="339"/>
    </location>
</feature>
<comment type="caution">
    <text evidence="3">The sequence shown here is derived from an EMBL/GenBank/DDBJ whole genome shotgun (WGS) entry which is preliminary data.</text>
</comment>
<keyword evidence="1" id="KW-0175">Coiled coil</keyword>
<dbReference type="InterPro" id="IPR007123">
    <property type="entry name" value="Gelsolin-like_dom"/>
</dbReference>
<dbReference type="GO" id="GO:0015629">
    <property type="term" value="C:actin cytoskeleton"/>
    <property type="evidence" value="ECO:0007669"/>
    <property type="project" value="TreeGrafter"/>
</dbReference>
<dbReference type="Gene3D" id="3.40.20.10">
    <property type="entry name" value="Severin"/>
    <property type="match status" value="3"/>
</dbReference>
<protein>
    <recommendedName>
        <fullName evidence="2">Gelsolin-like domain-containing protein</fullName>
    </recommendedName>
</protein>